<dbReference type="Proteomes" id="UP000201149">
    <property type="component" value="Segment"/>
</dbReference>
<evidence type="ECO:0000313" key="2">
    <source>
        <dbReference type="Proteomes" id="UP000201149"/>
    </source>
</evidence>
<keyword evidence="2" id="KW-1185">Reference proteome</keyword>
<protein>
    <submittedName>
        <fullName evidence="1">Head-to-tail connector protein</fullName>
    </submittedName>
</protein>
<name>A0A1B3AZX5_9CAUD</name>
<dbReference type="OrthoDB" id="39260at10239"/>
<reference evidence="2" key="1">
    <citation type="submission" date="2016-07" db="EMBL/GenBank/DDBJ databases">
        <authorList>
            <person name="Florea S."/>
            <person name="Webb J.S."/>
            <person name="Jaromczyk J."/>
            <person name="Schardl C.L."/>
        </authorList>
    </citation>
    <scope>NUCLEOTIDE SEQUENCE [LARGE SCALE GENOMIC DNA]</scope>
</reference>
<accession>A0A1B3AZX5</accession>
<dbReference type="EMBL" id="KX557277">
    <property type="protein sequence ID" value="AOE44289.1"/>
    <property type="molecule type" value="Genomic_DNA"/>
</dbReference>
<proteinExistence type="predicted"/>
<evidence type="ECO:0000313" key="1">
    <source>
        <dbReference type="EMBL" id="AOE44289.1"/>
    </source>
</evidence>
<organism evidence="1 2">
    <name type="scientific">Gordonia phage Eyre</name>
    <dbReference type="NCBI Taxonomy" id="1887646"/>
    <lineage>
        <taxon>Viruses</taxon>
        <taxon>Duplodnaviria</taxon>
        <taxon>Heunggongvirae</taxon>
        <taxon>Uroviricota</taxon>
        <taxon>Caudoviricetes</taxon>
        <taxon>Eyrevirus</taxon>
        <taxon>Eyrevirus eyre</taxon>
    </lineage>
</organism>
<dbReference type="KEGG" id="vg:29068915"/>
<gene>
    <name evidence="1" type="primary">9</name>
    <name evidence="1" type="ORF">SEA_EYRE_9</name>
</gene>
<sequence>MRDPLARFYTWDLVVERKTGTNGRGDAVLAAPETVKARIRMDAQTITTANGDEVTTVATASCSSTTTAIPVGSRVTLPAALAANPDGSPRTGLVAVAGLHQVPDQPRIPSYYQIRITGGA</sequence>
<dbReference type="RefSeq" id="YP_009292400.1">
    <property type="nucleotide sequence ID" value="NC_031122.1"/>
</dbReference>
<dbReference type="GeneID" id="29068915"/>